<feature type="domain" description="PDZ-like" evidence="7">
    <location>
        <begin position="370"/>
        <end position="445"/>
    </location>
</feature>
<dbReference type="SUPFAM" id="SSF50494">
    <property type="entry name" value="Trypsin-like serine proteases"/>
    <property type="match status" value="2"/>
</dbReference>
<dbReference type="GO" id="GO:0006915">
    <property type="term" value="P:apoptotic process"/>
    <property type="evidence" value="ECO:0007669"/>
    <property type="project" value="UniProtKB-KW"/>
</dbReference>
<keyword evidence="5" id="KW-0053">Apoptosis</keyword>
<evidence type="ECO:0000256" key="2">
    <source>
        <dbReference type="ARBA" id="ARBA00010541"/>
    </source>
</evidence>
<dbReference type="Gene3D" id="2.30.42.10">
    <property type="match status" value="3"/>
</dbReference>
<dbReference type="GO" id="GO:0006508">
    <property type="term" value="P:proteolysis"/>
    <property type="evidence" value="ECO:0007669"/>
    <property type="project" value="InterPro"/>
</dbReference>
<dbReference type="Pfam" id="PF13365">
    <property type="entry name" value="Trypsin_2"/>
    <property type="match status" value="1"/>
</dbReference>
<comment type="function">
    <text evidence="1">Nuclear serine protease which mediates apoptosis.</text>
</comment>
<evidence type="ECO:0000259" key="7">
    <source>
        <dbReference type="Pfam" id="PF12812"/>
    </source>
</evidence>
<sequence length="962" mass="105783">MAPPQLSVANLCITPSASECNTNSSESSPLAQETNVRMGLNDTMSFSSGQNVVSHVVHSVVRVEFAHTSSFDFGTQCVGDATGFVVDQHRGYVLTNCHVAGPGPFWGHVVFSDHTKIRCHVTYCDPVHDFAVLRYDTTAVAHLPIICLDLRPELAKTGVEVILVGNDGGEEINVHSGIVSRVDRNVPDYGPGWNDMNTCYGLVNLGAKGGSSGSPVVSKATGAAIGILTSGEPTGAACYFLPLDMPVRALSRIQERKPVSRGDIHCQFLLRSLADCRGLGLSQEEIDTRRASRACFPGLLVAKLVVPNGFSCGKIREGDILLRVNAEIVEDFVRFGDILDSRVGQALELELLRGGVRINAKVKVDDLHRITPNRFVAVAGATFQDLSYQLARSYSVPIAGVHVCDAEGSFFFGKHMNGWIIETLDKQRVGDLDEFLEVMQRIPDNARVLVTYRNLRNRRDLERTTISINRHWPADMKLAVRNDETGLWDFCNIGSPLPPVKPIQRSASTVKIAQWPGLFESFVHVRCTMPVLLDGFPFKHRTAMGLVIDASRGLAVVSRAVVPHEICDITVTIASTVDLRATVLFMHPLHGYTVIRYDPSLVDANIHTAVLCSEPLQIGSKVRFFGFTGDGRTPLHPTTVIDVGLRTFPVDLNAPRNRVVNVSSVSIDSNLAPQCHSGVLLAADGTVRALWLSTLGESIGSGFVSKPFALDTSSLSPVLSAIRHGAIPKLRMLPILLEELNMLTARIMGVSEHWAVKMGTKNRNMLFVVKATTVLDSNRSGLREGDIILELDGKLCTKVSDFDVMYSKGVLYALIVRDGKELALRLTTTAFNDIETDCAVHFCGALLQPPPLVVRQSLRELPSQVYVSFVGSGSPAERHILSPVTFITHVDEQPTRDLDDFVFACSRIRDDTAFRLRVVATDGRTDVIQMRKNNHYFPPKQWSRDRRRAWRCTSITEQHFRV</sequence>
<gene>
    <name evidence="8" type="ORF">PCL_12091</name>
</gene>
<accession>A0A2U3DPH5</accession>
<dbReference type="Pfam" id="PF12812">
    <property type="entry name" value="PDZ_1"/>
    <property type="match status" value="2"/>
</dbReference>
<dbReference type="SUPFAM" id="SSF50156">
    <property type="entry name" value="PDZ domain-like"/>
    <property type="match status" value="3"/>
</dbReference>
<evidence type="ECO:0000256" key="6">
    <source>
        <dbReference type="ARBA" id="ARBA00022737"/>
    </source>
</evidence>
<evidence type="ECO:0000256" key="1">
    <source>
        <dbReference type="ARBA" id="ARBA00002558"/>
    </source>
</evidence>
<organism evidence="8 9">
    <name type="scientific">Purpureocillium lilacinum</name>
    <name type="common">Paecilomyces lilacinus</name>
    <dbReference type="NCBI Taxonomy" id="33203"/>
    <lineage>
        <taxon>Eukaryota</taxon>
        <taxon>Fungi</taxon>
        <taxon>Dikarya</taxon>
        <taxon>Ascomycota</taxon>
        <taxon>Pezizomycotina</taxon>
        <taxon>Sordariomycetes</taxon>
        <taxon>Hypocreomycetidae</taxon>
        <taxon>Hypocreales</taxon>
        <taxon>Ophiocordycipitaceae</taxon>
        <taxon>Purpureocillium</taxon>
    </lineage>
</organism>
<evidence type="ECO:0000313" key="9">
    <source>
        <dbReference type="Proteomes" id="UP000245956"/>
    </source>
</evidence>
<dbReference type="InterPro" id="IPR001940">
    <property type="entry name" value="Peptidase_S1C"/>
</dbReference>
<dbReference type="Proteomes" id="UP000245956">
    <property type="component" value="Unassembled WGS sequence"/>
</dbReference>
<dbReference type="GO" id="GO:0004252">
    <property type="term" value="F:serine-type endopeptidase activity"/>
    <property type="evidence" value="ECO:0007669"/>
    <property type="project" value="InterPro"/>
</dbReference>
<comment type="similarity">
    <text evidence="2">Belongs to the peptidase S1C family.</text>
</comment>
<dbReference type="CDD" id="cd06719">
    <property type="entry name" value="PDZ2-4_Nma111p-like"/>
    <property type="match status" value="1"/>
</dbReference>
<dbReference type="EMBL" id="LCWV01000086">
    <property type="protein sequence ID" value="PWI64153.1"/>
    <property type="molecule type" value="Genomic_DNA"/>
</dbReference>
<dbReference type="PRINTS" id="PR00834">
    <property type="entry name" value="PROTEASES2C"/>
</dbReference>
<feature type="domain" description="PDZ-like" evidence="7">
    <location>
        <begin position="833"/>
        <end position="910"/>
    </location>
</feature>
<protein>
    <recommendedName>
        <fullName evidence="3">Pro-apoptotic serine protease NMA111</fullName>
    </recommendedName>
    <alternativeName>
        <fullName evidence="4">Pro-apoptotic serine protease nma111</fullName>
    </alternativeName>
</protein>
<dbReference type="PANTHER" id="PTHR46366">
    <property type="entry name" value="PRO-APOPTOTIC SERINE PROTEASE NMA111"/>
    <property type="match status" value="1"/>
</dbReference>
<dbReference type="AlphaFoldDB" id="A0A2U3DPH5"/>
<proteinExistence type="inferred from homology"/>
<evidence type="ECO:0000256" key="5">
    <source>
        <dbReference type="ARBA" id="ARBA00022703"/>
    </source>
</evidence>
<reference evidence="8 9" key="1">
    <citation type="journal article" date="2016" name="Front. Microbiol.">
        <title>Genome and transcriptome sequences reveal the specific parasitism of the nematophagous Purpureocillium lilacinum 36-1.</title>
        <authorList>
            <person name="Xie J."/>
            <person name="Li S."/>
            <person name="Mo C."/>
            <person name="Xiao X."/>
            <person name="Peng D."/>
            <person name="Wang G."/>
            <person name="Xiao Y."/>
        </authorList>
    </citation>
    <scope>NUCLEOTIDE SEQUENCE [LARGE SCALE GENOMIC DNA]</scope>
    <source>
        <strain evidence="8 9">36-1</strain>
    </source>
</reference>
<evidence type="ECO:0000256" key="3">
    <source>
        <dbReference type="ARBA" id="ARBA00020338"/>
    </source>
</evidence>
<dbReference type="PANTHER" id="PTHR46366:SF8">
    <property type="entry name" value="PRO-APOPTOTIC SERINE PROTEASE NMA111"/>
    <property type="match status" value="1"/>
</dbReference>
<dbReference type="InterPro" id="IPR025926">
    <property type="entry name" value="PDZ-like_dom"/>
</dbReference>
<name>A0A2U3DPH5_PURLI</name>
<keyword evidence="6" id="KW-0677">Repeat</keyword>
<evidence type="ECO:0000256" key="4">
    <source>
        <dbReference type="ARBA" id="ARBA00021524"/>
    </source>
</evidence>
<dbReference type="InterPro" id="IPR009003">
    <property type="entry name" value="Peptidase_S1_PA"/>
</dbReference>
<comment type="caution">
    <text evidence="8">The sequence shown here is derived from an EMBL/GenBank/DDBJ whole genome shotgun (WGS) entry which is preliminary data.</text>
</comment>
<evidence type="ECO:0000313" key="8">
    <source>
        <dbReference type="EMBL" id="PWI64153.1"/>
    </source>
</evidence>
<dbReference type="InterPro" id="IPR036034">
    <property type="entry name" value="PDZ_sf"/>
</dbReference>
<dbReference type="Gene3D" id="2.40.10.120">
    <property type="match status" value="1"/>
</dbReference>